<evidence type="ECO:0000256" key="2">
    <source>
        <dbReference type="SAM" id="Phobius"/>
    </source>
</evidence>
<feature type="transmembrane region" description="Helical" evidence="2">
    <location>
        <begin position="369"/>
        <end position="389"/>
    </location>
</feature>
<feature type="region of interest" description="Disordered" evidence="1">
    <location>
        <begin position="1"/>
        <end position="21"/>
    </location>
</feature>
<evidence type="ECO:0000259" key="3">
    <source>
        <dbReference type="Pfam" id="PF01757"/>
    </source>
</evidence>
<proteinExistence type="predicted"/>
<reference evidence="4 5" key="1">
    <citation type="submission" date="2020-08" db="EMBL/GenBank/DDBJ databases">
        <title>Sequencing the genomes of 1000 actinobacteria strains.</title>
        <authorList>
            <person name="Klenk H.-P."/>
        </authorList>
    </citation>
    <scope>NUCLEOTIDE SEQUENCE [LARGE SCALE GENOMIC DNA]</scope>
    <source>
        <strain evidence="4 5">DSM 46659</strain>
    </source>
</reference>
<accession>A0A7W9YGV8</accession>
<feature type="transmembrane region" description="Helical" evidence="2">
    <location>
        <begin position="156"/>
        <end position="173"/>
    </location>
</feature>
<name>A0A7W9YGV8_9ACTN</name>
<dbReference type="InterPro" id="IPR050623">
    <property type="entry name" value="Glucan_succinyl_AcylTrfase"/>
</dbReference>
<organism evidence="4 5">
    <name type="scientific">Nocardiopsis mwathae</name>
    <dbReference type="NCBI Taxonomy" id="1472723"/>
    <lineage>
        <taxon>Bacteria</taxon>
        <taxon>Bacillati</taxon>
        <taxon>Actinomycetota</taxon>
        <taxon>Actinomycetes</taxon>
        <taxon>Streptosporangiales</taxon>
        <taxon>Nocardiopsidaceae</taxon>
        <taxon>Nocardiopsis</taxon>
    </lineage>
</organism>
<feature type="transmembrane region" description="Helical" evidence="2">
    <location>
        <begin position="37"/>
        <end position="55"/>
    </location>
</feature>
<gene>
    <name evidence="4" type="ORF">HNR23_001780</name>
</gene>
<dbReference type="GO" id="GO:0016747">
    <property type="term" value="F:acyltransferase activity, transferring groups other than amino-acyl groups"/>
    <property type="evidence" value="ECO:0007669"/>
    <property type="project" value="InterPro"/>
</dbReference>
<dbReference type="Proteomes" id="UP000546642">
    <property type="component" value="Unassembled WGS sequence"/>
</dbReference>
<keyword evidence="2" id="KW-0472">Membrane</keyword>
<keyword evidence="2" id="KW-0812">Transmembrane</keyword>
<dbReference type="InterPro" id="IPR002656">
    <property type="entry name" value="Acyl_transf_3_dom"/>
</dbReference>
<dbReference type="AlphaFoldDB" id="A0A7W9YGV8"/>
<protein>
    <submittedName>
        <fullName evidence="4">Fucose 4-O-acetylase-like acetyltransferase</fullName>
    </submittedName>
</protein>
<dbReference type="PANTHER" id="PTHR36927">
    <property type="entry name" value="BLR4337 PROTEIN"/>
    <property type="match status" value="1"/>
</dbReference>
<dbReference type="EMBL" id="JACHDS010000001">
    <property type="protein sequence ID" value="MBB6171720.1"/>
    <property type="molecule type" value="Genomic_DNA"/>
</dbReference>
<feature type="transmembrane region" description="Helical" evidence="2">
    <location>
        <begin position="267"/>
        <end position="286"/>
    </location>
</feature>
<comment type="caution">
    <text evidence="4">The sequence shown here is derived from an EMBL/GenBank/DDBJ whole genome shotgun (WGS) entry which is preliminary data.</text>
</comment>
<feature type="transmembrane region" description="Helical" evidence="2">
    <location>
        <begin position="306"/>
        <end position="324"/>
    </location>
</feature>
<feature type="domain" description="Acyltransferase 3" evidence="3">
    <location>
        <begin position="31"/>
        <end position="385"/>
    </location>
</feature>
<keyword evidence="2" id="KW-1133">Transmembrane helix</keyword>
<feature type="transmembrane region" description="Helical" evidence="2">
    <location>
        <begin position="115"/>
        <end position="136"/>
    </location>
</feature>
<feature type="compositionally biased region" description="Polar residues" evidence="1">
    <location>
        <begin position="1"/>
        <end position="11"/>
    </location>
</feature>
<feature type="transmembrane region" description="Helical" evidence="2">
    <location>
        <begin position="344"/>
        <end position="363"/>
    </location>
</feature>
<evidence type="ECO:0000313" key="4">
    <source>
        <dbReference type="EMBL" id="MBB6171720.1"/>
    </source>
</evidence>
<sequence>MAEQTQQTRRTPMTGGGPPQAPEAPAVRLFYIDNLRILLTVLVVLHHVALTYGNIPMWFYTEPAQDASGTALDLLVVFNQAFFMGFFFLISGYFVPGAHDRRGGRAFFRARLVRLGIPLLLFLVLLRPFVTAYIYLEYASEAPYWLFYIFSWDPGPMWFVETLLVFCLGYLLIERFRRPRAAEVGQATAPAPLRADTPRPLPLLLAAIGFVIGLAVLTYLWRIPVPIGTYWPVVGLPTPFFLPQYVILFGVGVLAYRRGWAERIPTWAGWAGLAAAVAAALAHVPLSGWLGEATMQPGSWQSLVDALWEQTYAVGIIVALIVLFRARVNRQGPLARFLSDNAYAVYFLHPVVLVGLGVALGGWEATAVAKFAVVGLLALALCWGAAHALRRLPGATRVF</sequence>
<feature type="transmembrane region" description="Helical" evidence="2">
    <location>
        <begin position="201"/>
        <end position="221"/>
    </location>
</feature>
<keyword evidence="5" id="KW-1185">Reference proteome</keyword>
<evidence type="ECO:0000313" key="5">
    <source>
        <dbReference type="Proteomes" id="UP000546642"/>
    </source>
</evidence>
<feature type="transmembrane region" description="Helical" evidence="2">
    <location>
        <begin position="75"/>
        <end position="95"/>
    </location>
</feature>
<evidence type="ECO:0000256" key="1">
    <source>
        <dbReference type="SAM" id="MobiDB-lite"/>
    </source>
</evidence>
<dbReference type="PANTHER" id="PTHR36927:SF4">
    <property type="entry name" value="BLR5718 PROTEIN"/>
    <property type="match status" value="1"/>
</dbReference>
<dbReference type="RefSeq" id="WP_246421656.1">
    <property type="nucleotide sequence ID" value="NZ_JACHDS010000001.1"/>
</dbReference>
<dbReference type="Pfam" id="PF01757">
    <property type="entry name" value="Acyl_transf_3"/>
    <property type="match status" value="1"/>
</dbReference>
<keyword evidence="4" id="KW-0808">Transferase</keyword>
<feature type="transmembrane region" description="Helical" evidence="2">
    <location>
        <begin position="233"/>
        <end position="255"/>
    </location>
</feature>